<reference evidence="1 2" key="1">
    <citation type="journal article" date="2020" name="BMC Genomics">
        <title>Intraspecific diversification of the crop wild relative Brassica cretica Lam. using demographic model selection.</title>
        <authorList>
            <person name="Kioukis A."/>
            <person name="Michalopoulou V.A."/>
            <person name="Briers L."/>
            <person name="Pirintsos S."/>
            <person name="Studholme D.J."/>
            <person name="Pavlidis P."/>
            <person name="Sarris P.F."/>
        </authorList>
    </citation>
    <scope>NUCLEOTIDE SEQUENCE [LARGE SCALE GENOMIC DNA]</scope>
    <source>
        <strain evidence="2">cv. PFS-1207/04</strain>
    </source>
</reference>
<dbReference type="Proteomes" id="UP000266723">
    <property type="component" value="Unassembled WGS sequence"/>
</dbReference>
<sequence>MVKFELILCHRTISKVAAINKSFNSDLAWTCGARASPPVFHPELLTLGTPAGFTRRILSPIGEERLQPRRLRLSSGCALPLEISISLMRNCRYFWFKSEGEGFNFEAASSGVARLFSTTGTA</sequence>
<dbReference type="EMBL" id="QGKV02000759">
    <property type="protein sequence ID" value="KAF3565038.1"/>
    <property type="molecule type" value="Genomic_DNA"/>
</dbReference>
<protein>
    <submittedName>
        <fullName evidence="1">Uncharacterized protein</fullName>
    </submittedName>
</protein>
<keyword evidence="2" id="KW-1185">Reference proteome</keyword>
<gene>
    <name evidence="1" type="ORF">DY000_02013495</name>
</gene>
<accession>A0ABQ7D0V7</accession>
<evidence type="ECO:0000313" key="2">
    <source>
        <dbReference type="Proteomes" id="UP000266723"/>
    </source>
</evidence>
<comment type="caution">
    <text evidence="1">The sequence shown here is derived from an EMBL/GenBank/DDBJ whole genome shotgun (WGS) entry which is preliminary data.</text>
</comment>
<name>A0ABQ7D0V7_BRACR</name>
<evidence type="ECO:0000313" key="1">
    <source>
        <dbReference type="EMBL" id="KAF3565038.1"/>
    </source>
</evidence>
<proteinExistence type="predicted"/>
<organism evidence="1 2">
    <name type="scientific">Brassica cretica</name>
    <name type="common">Mustard</name>
    <dbReference type="NCBI Taxonomy" id="69181"/>
    <lineage>
        <taxon>Eukaryota</taxon>
        <taxon>Viridiplantae</taxon>
        <taxon>Streptophyta</taxon>
        <taxon>Embryophyta</taxon>
        <taxon>Tracheophyta</taxon>
        <taxon>Spermatophyta</taxon>
        <taxon>Magnoliopsida</taxon>
        <taxon>eudicotyledons</taxon>
        <taxon>Gunneridae</taxon>
        <taxon>Pentapetalae</taxon>
        <taxon>rosids</taxon>
        <taxon>malvids</taxon>
        <taxon>Brassicales</taxon>
        <taxon>Brassicaceae</taxon>
        <taxon>Brassiceae</taxon>
        <taxon>Brassica</taxon>
    </lineage>
</organism>